<gene>
    <name evidence="1" type="ORF">GMARGA_LOCUS44094</name>
</gene>
<dbReference type="Proteomes" id="UP000789901">
    <property type="component" value="Unassembled WGS sequence"/>
</dbReference>
<proteinExistence type="predicted"/>
<protein>
    <submittedName>
        <fullName evidence="1">34993_t:CDS:1</fullName>
    </submittedName>
</protein>
<dbReference type="EMBL" id="CAJVQB010147562">
    <property type="protein sequence ID" value="CAG8855273.1"/>
    <property type="molecule type" value="Genomic_DNA"/>
</dbReference>
<comment type="caution">
    <text evidence="1">The sequence shown here is derived from an EMBL/GenBank/DDBJ whole genome shotgun (WGS) entry which is preliminary data.</text>
</comment>
<accession>A0ABN7XIZ9</accession>
<organism evidence="1 2">
    <name type="scientific">Gigaspora margarita</name>
    <dbReference type="NCBI Taxonomy" id="4874"/>
    <lineage>
        <taxon>Eukaryota</taxon>
        <taxon>Fungi</taxon>
        <taxon>Fungi incertae sedis</taxon>
        <taxon>Mucoromycota</taxon>
        <taxon>Glomeromycotina</taxon>
        <taxon>Glomeromycetes</taxon>
        <taxon>Diversisporales</taxon>
        <taxon>Gigasporaceae</taxon>
        <taxon>Gigaspora</taxon>
    </lineage>
</organism>
<name>A0ABN7XIZ9_GIGMA</name>
<reference evidence="1 2" key="1">
    <citation type="submission" date="2021-06" db="EMBL/GenBank/DDBJ databases">
        <authorList>
            <person name="Kallberg Y."/>
            <person name="Tangrot J."/>
            <person name="Rosling A."/>
        </authorList>
    </citation>
    <scope>NUCLEOTIDE SEQUENCE [LARGE SCALE GENOMIC DNA]</scope>
    <source>
        <strain evidence="1 2">120-4 pot B 10/14</strain>
    </source>
</reference>
<evidence type="ECO:0000313" key="2">
    <source>
        <dbReference type="Proteomes" id="UP000789901"/>
    </source>
</evidence>
<evidence type="ECO:0000313" key="1">
    <source>
        <dbReference type="EMBL" id="CAG8855273.1"/>
    </source>
</evidence>
<feature type="non-terminal residue" evidence="1">
    <location>
        <position position="44"/>
    </location>
</feature>
<keyword evidence="2" id="KW-1185">Reference proteome</keyword>
<sequence>MKLMNRVSELGEEAVVEAGLGIQGGVLRGISTKGELGKEFLRGG</sequence>